<dbReference type="Pfam" id="PF02780">
    <property type="entry name" value="Transketolase_C"/>
    <property type="match status" value="1"/>
</dbReference>
<dbReference type="CDD" id="cd07033">
    <property type="entry name" value="TPP_PYR_DXS_TK_like"/>
    <property type="match status" value="1"/>
</dbReference>
<sequence length="311" mass="32844">MEKTLRAAYGEALAKYGGDERMVVLDADVSGSTLTGMFGKAYPQRFFNVGIAEANMTAMAAGFAAQGKIPFVNCFSVFLSSVGLLAARTYGSYSGLNMKLAGAYGGLSDSFDGPTHHSVEDLAVMRALPGFEVIVPCDPVQVDWAVRYALQKKGPLYLRLSRDAMHPVYGKAADFEPGKGKIVREGADATVIACGMMVGEALLAAQELEQEGIRLRVVDLFFVKPVDNALILRCAEETGAIVTAEEHSVIGGLGGAVSETLSAAGIGVPHEFAGLSDTHAECGPYAALMRKYGIDAAAVAGAVRRAVRRKR</sequence>
<evidence type="ECO:0000313" key="3">
    <source>
        <dbReference type="Proteomes" id="UP000606889"/>
    </source>
</evidence>
<dbReference type="SUPFAM" id="SSF52922">
    <property type="entry name" value="TK C-terminal domain-like"/>
    <property type="match status" value="1"/>
</dbReference>
<reference evidence="2 3" key="1">
    <citation type="submission" date="2020-08" db="EMBL/GenBank/DDBJ databases">
        <title>Genome public.</title>
        <authorList>
            <person name="Liu C."/>
            <person name="Sun Q."/>
        </authorList>
    </citation>
    <scope>NUCLEOTIDE SEQUENCE [LARGE SCALE GENOMIC DNA]</scope>
    <source>
        <strain evidence="2 3">NSJ-35</strain>
    </source>
</reference>
<dbReference type="Proteomes" id="UP000606889">
    <property type="component" value="Unassembled WGS sequence"/>
</dbReference>
<feature type="domain" description="Transketolase-like pyrimidine-binding" evidence="1">
    <location>
        <begin position="3"/>
        <end position="168"/>
    </location>
</feature>
<dbReference type="InterPro" id="IPR029061">
    <property type="entry name" value="THDP-binding"/>
</dbReference>
<dbReference type="SMART" id="SM00861">
    <property type="entry name" value="Transket_pyr"/>
    <property type="match status" value="1"/>
</dbReference>
<dbReference type="InterPro" id="IPR033248">
    <property type="entry name" value="Transketolase_C"/>
</dbReference>
<dbReference type="PANTHER" id="PTHR43825:SF1">
    <property type="entry name" value="TRANSKETOLASE-LIKE PYRIMIDINE-BINDING DOMAIN-CONTAINING PROTEIN"/>
    <property type="match status" value="1"/>
</dbReference>
<dbReference type="RefSeq" id="WP_186857723.1">
    <property type="nucleotide sequence ID" value="NZ_JACOON010000004.1"/>
</dbReference>
<dbReference type="InterPro" id="IPR009014">
    <property type="entry name" value="Transketo_C/PFOR_II"/>
</dbReference>
<dbReference type="Gene3D" id="3.40.50.970">
    <property type="match status" value="1"/>
</dbReference>
<comment type="caution">
    <text evidence="2">The sequence shown here is derived from an EMBL/GenBank/DDBJ whole genome shotgun (WGS) entry which is preliminary data.</text>
</comment>
<organism evidence="2 3">
    <name type="scientific">Christensenella tenuis</name>
    <dbReference type="NCBI Taxonomy" id="2763033"/>
    <lineage>
        <taxon>Bacteria</taxon>
        <taxon>Bacillati</taxon>
        <taxon>Bacillota</taxon>
        <taxon>Clostridia</taxon>
        <taxon>Christensenellales</taxon>
        <taxon>Christensenellaceae</taxon>
        <taxon>Christensenella</taxon>
    </lineage>
</organism>
<dbReference type="PANTHER" id="PTHR43825">
    <property type="entry name" value="PYRUVATE DEHYDROGENASE E1 COMPONENT"/>
    <property type="match status" value="1"/>
</dbReference>
<dbReference type="InterPro" id="IPR005475">
    <property type="entry name" value="Transketolase-like_Pyr-bd"/>
</dbReference>
<dbReference type="EMBL" id="JACOON010000004">
    <property type="protein sequence ID" value="MBC5648208.1"/>
    <property type="molecule type" value="Genomic_DNA"/>
</dbReference>
<protein>
    <submittedName>
        <fullName evidence="2">Transketolase family protein</fullName>
    </submittedName>
</protein>
<name>A0ABR7EGA2_9FIRM</name>
<evidence type="ECO:0000259" key="1">
    <source>
        <dbReference type="SMART" id="SM00861"/>
    </source>
</evidence>
<accession>A0ABR7EGA2</accession>
<evidence type="ECO:0000313" key="2">
    <source>
        <dbReference type="EMBL" id="MBC5648208.1"/>
    </source>
</evidence>
<dbReference type="Gene3D" id="3.40.50.920">
    <property type="match status" value="1"/>
</dbReference>
<dbReference type="Pfam" id="PF02779">
    <property type="entry name" value="Transket_pyr"/>
    <property type="match status" value="1"/>
</dbReference>
<proteinExistence type="predicted"/>
<gene>
    <name evidence="2" type="ORF">H8S18_07650</name>
</gene>
<keyword evidence="3" id="KW-1185">Reference proteome</keyword>
<dbReference type="SUPFAM" id="SSF52518">
    <property type="entry name" value="Thiamin diphosphate-binding fold (THDP-binding)"/>
    <property type="match status" value="1"/>
</dbReference>
<dbReference type="InterPro" id="IPR051157">
    <property type="entry name" value="PDH/Transketolase"/>
</dbReference>